<evidence type="ECO:0000313" key="1">
    <source>
        <dbReference type="EMBL" id="GFY04352.1"/>
    </source>
</evidence>
<evidence type="ECO:0000313" key="2">
    <source>
        <dbReference type="Proteomes" id="UP000887159"/>
    </source>
</evidence>
<keyword evidence="2" id="KW-1185">Reference proteome</keyword>
<dbReference type="AlphaFoldDB" id="A0A8X6RYQ1"/>
<dbReference type="EMBL" id="BMAU01021244">
    <property type="protein sequence ID" value="GFY04352.1"/>
    <property type="molecule type" value="Genomic_DNA"/>
</dbReference>
<protein>
    <submittedName>
        <fullName evidence="1">Uncharacterized protein</fullName>
    </submittedName>
</protein>
<proteinExistence type="predicted"/>
<comment type="caution">
    <text evidence="1">The sequence shown here is derived from an EMBL/GenBank/DDBJ whole genome shotgun (WGS) entry which is preliminary data.</text>
</comment>
<dbReference type="Proteomes" id="UP000887159">
    <property type="component" value="Unassembled WGS sequence"/>
</dbReference>
<reference evidence="1" key="1">
    <citation type="submission" date="2020-08" db="EMBL/GenBank/DDBJ databases">
        <title>Multicomponent nature underlies the extraordinary mechanical properties of spider dragline silk.</title>
        <authorList>
            <person name="Kono N."/>
            <person name="Nakamura H."/>
            <person name="Mori M."/>
            <person name="Yoshida Y."/>
            <person name="Ohtoshi R."/>
            <person name="Malay A.D."/>
            <person name="Moran D.A.P."/>
            <person name="Tomita M."/>
            <person name="Numata K."/>
            <person name="Arakawa K."/>
        </authorList>
    </citation>
    <scope>NUCLEOTIDE SEQUENCE</scope>
</reference>
<sequence>MESGFVVRGGESKEKRHHVSEFNIYTPVHFKVSHEAHIEVSVQPTSQREGLQYKHPCLARDSNPDPTAPQSASLDRMRDYGLFSVKEVLTFTIGVRIELKRKSIETFGKGVPATSIYVTV</sequence>
<organism evidence="1 2">
    <name type="scientific">Trichonephila clavipes</name>
    <name type="common">Golden silk orbweaver</name>
    <name type="synonym">Nephila clavipes</name>
    <dbReference type="NCBI Taxonomy" id="2585209"/>
    <lineage>
        <taxon>Eukaryota</taxon>
        <taxon>Metazoa</taxon>
        <taxon>Ecdysozoa</taxon>
        <taxon>Arthropoda</taxon>
        <taxon>Chelicerata</taxon>
        <taxon>Arachnida</taxon>
        <taxon>Araneae</taxon>
        <taxon>Araneomorphae</taxon>
        <taxon>Entelegynae</taxon>
        <taxon>Araneoidea</taxon>
        <taxon>Nephilidae</taxon>
        <taxon>Trichonephila</taxon>
    </lineage>
</organism>
<name>A0A8X6RYQ1_TRICX</name>
<accession>A0A8X6RYQ1</accession>
<gene>
    <name evidence="1" type="ORF">TNCV_4414401</name>
</gene>